<dbReference type="InterPro" id="IPR055558">
    <property type="entry name" value="DUF7134"/>
</dbReference>
<keyword evidence="7" id="KW-0067">ATP-binding</keyword>
<comment type="catalytic activity">
    <reaction evidence="1">
        <text>ATP + protein L-histidine = ADP + protein N-phospho-L-histidine.</text>
        <dbReference type="EC" id="2.7.13.3"/>
    </reaction>
</comment>
<feature type="compositionally biased region" description="Low complexity" evidence="9">
    <location>
        <begin position="324"/>
        <end position="343"/>
    </location>
</feature>
<evidence type="ECO:0000256" key="3">
    <source>
        <dbReference type="ARBA" id="ARBA00022553"/>
    </source>
</evidence>
<dbReference type="Gene3D" id="3.30.565.10">
    <property type="entry name" value="Histidine kinase-like ATPase, C-terminal domain"/>
    <property type="match status" value="1"/>
</dbReference>
<dbReference type="InterPro" id="IPR050482">
    <property type="entry name" value="Sensor_HK_TwoCompSys"/>
</dbReference>
<evidence type="ECO:0000256" key="5">
    <source>
        <dbReference type="ARBA" id="ARBA00022741"/>
    </source>
</evidence>
<dbReference type="Proteomes" id="UP000612282">
    <property type="component" value="Unassembled WGS sequence"/>
</dbReference>
<gene>
    <name evidence="13" type="ORF">Aco03nite_004000</name>
</gene>
<sequence length="493" mass="49893">MAILAAWFGGLLLLGEAASIRKIEDDTAFLMFVGGCVLSLTLWWRRSHPVPVAVFLAVASVVNDAAGLAALIGLYTAVSLRRGRAVLVVVVANLLGGFAYGALFPDPSIPIVVTHVLSLAILATTTALGASARSRRELIESLRERAARAEEEARLRADSLRVLERERIAREMHDALAHRISMVSLHAGALHIRPDLTPEQVATAATLIRDSAHQALNDLREILGILRAGPADDRRPQPDLSHLPELIAESERAGVSVTLTDDLGGRPVSASLGRTVYRLVQEGLTNAAKHSRDTPVTVRLTADPSADLLHVHVSNPLPTRSRRSPTAPGSGPGTAASGSASGAAGPGSGNGAAGPGSGSSPAVSRSGSGTAGHGSGSGAAVSDSGSGHAGPDSGSRAAASGSGNGAAVSGSGGGATGSGLGSSPAVFRSGSGHAVPGSGSGLIGLAERVDLLDGRLRHGLRGDPRTGLTFDLEAWLPWPAQPAPVPAGNAGES</sequence>
<organism evidence="13 14">
    <name type="scientific">Actinoplanes couchii</name>
    <dbReference type="NCBI Taxonomy" id="403638"/>
    <lineage>
        <taxon>Bacteria</taxon>
        <taxon>Bacillati</taxon>
        <taxon>Actinomycetota</taxon>
        <taxon>Actinomycetes</taxon>
        <taxon>Micromonosporales</taxon>
        <taxon>Micromonosporaceae</taxon>
        <taxon>Actinoplanes</taxon>
    </lineage>
</organism>
<evidence type="ECO:0000259" key="12">
    <source>
        <dbReference type="Pfam" id="PF23539"/>
    </source>
</evidence>
<feature type="compositionally biased region" description="Low complexity" evidence="9">
    <location>
        <begin position="378"/>
        <end position="409"/>
    </location>
</feature>
<evidence type="ECO:0000256" key="2">
    <source>
        <dbReference type="ARBA" id="ARBA00012438"/>
    </source>
</evidence>
<keyword evidence="10" id="KW-0472">Membrane</keyword>
<feature type="domain" description="DUF7134" evidence="12">
    <location>
        <begin position="6"/>
        <end position="136"/>
    </location>
</feature>
<feature type="compositionally biased region" description="Low complexity" evidence="9">
    <location>
        <begin position="358"/>
        <end position="368"/>
    </location>
</feature>
<evidence type="ECO:0000256" key="8">
    <source>
        <dbReference type="ARBA" id="ARBA00023012"/>
    </source>
</evidence>
<evidence type="ECO:0000313" key="13">
    <source>
        <dbReference type="EMBL" id="GID51996.1"/>
    </source>
</evidence>
<dbReference type="PANTHER" id="PTHR24421:SF10">
    <property type="entry name" value="NITRATE_NITRITE SENSOR PROTEIN NARQ"/>
    <property type="match status" value="1"/>
</dbReference>
<comment type="caution">
    <text evidence="13">The sequence shown here is derived from an EMBL/GenBank/DDBJ whole genome shotgun (WGS) entry which is preliminary data.</text>
</comment>
<feature type="compositionally biased region" description="Gly residues" evidence="9">
    <location>
        <begin position="410"/>
        <end position="419"/>
    </location>
</feature>
<proteinExistence type="predicted"/>
<evidence type="ECO:0000256" key="10">
    <source>
        <dbReference type="SAM" id="Phobius"/>
    </source>
</evidence>
<dbReference type="EMBL" id="BOMG01000007">
    <property type="protein sequence ID" value="GID51996.1"/>
    <property type="molecule type" value="Genomic_DNA"/>
</dbReference>
<reference evidence="13 14" key="1">
    <citation type="submission" date="2021-01" db="EMBL/GenBank/DDBJ databases">
        <title>Whole genome shotgun sequence of Actinoplanes couchii NBRC 106145.</title>
        <authorList>
            <person name="Komaki H."/>
            <person name="Tamura T."/>
        </authorList>
    </citation>
    <scope>NUCLEOTIDE SEQUENCE [LARGE SCALE GENOMIC DNA]</scope>
    <source>
        <strain evidence="13 14">NBRC 106145</strain>
    </source>
</reference>
<feature type="transmembrane region" description="Helical" evidence="10">
    <location>
        <begin position="52"/>
        <end position="78"/>
    </location>
</feature>
<keyword evidence="5" id="KW-0547">Nucleotide-binding</keyword>
<accession>A0ABQ3X0D2</accession>
<feature type="transmembrane region" description="Helical" evidence="10">
    <location>
        <begin position="84"/>
        <end position="104"/>
    </location>
</feature>
<evidence type="ECO:0000256" key="9">
    <source>
        <dbReference type="SAM" id="MobiDB-lite"/>
    </source>
</evidence>
<evidence type="ECO:0000256" key="4">
    <source>
        <dbReference type="ARBA" id="ARBA00022679"/>
    </source>
</evidence>
<dbReference type="Gene3D" id="1.20.5.1930">
    <property type="match status" value="1"/>
</dbReference>
<dbReference type="InterPro" id="IPR036890">
    <property type="entry name" value="HATPase_C_sf"/>
</dbReference>
<dbReference type="InterPro" id="IPR011712">
    <property type="entry name" value="Sig_transdc_His_kin_sub3_dim/P"/>
</dbReference>
<dbReference type="Pfam" id="PF23539">
    <property type="entry name" value="DUF7134"/>
    <property type="match status" value="1"/>
</dbReference>
<protein>
    <recommendedName>
        <fullName evidence="2">histidine kinase</fullName>
        <ecNumber evidence="2">2.7.13.3</ecNumber>
    </recommendedName>
</protein>
<evidence type="ECO:0000256" key="1">
    <source>
        <dbReference type="ARBA" id="ARBA00000085"/>
    </source>
</evidence>
<keyword evidence="3" id="KW-0597">Phosphoprotein</keyword>
<evidence type="ECO:0000256" key="7">
    <source>
        <dbReference type="ARBA" id="ARBA00022840"/>
    </source>
</evidence>
<evidence type="ECO:0000259" key="11">
    <source>
        <dbReference type="Pfam" id="PF07730"/>
    </source>
</evidence>
<name>A0ABQ3X0D2_9ACTN</name>
<keyword evidence="14" id="KW-1185">Reference proteome</keyword>
<feature type="transmembrane region" description="Helical" evidence="10">
    <location>
        <begin position="27"/>
        <end position="45"/>
    </location>
</feature>
<feature type="compositionally biased region" description="Gly residues" evidence="9">
    <location>
        <begin position="344"/>
        <end position="357"/>
    </location>
</feature>
<keyword evidence="6" id="KW-0418">Kinase</keyword>
<dbReference type="EC" id="2.7.13.3" evidence="2"/>
<keyword evidence="4" id="KW-0808">Transferase</keyword>
<dbReference type="PANTHER" id="PTHR24421">
    <property type="entry name" value="NITRATE/NITRITE SENSOR PROTEIN NARX-RELATED"/>
    <property type="match status" value="1"/>
</dbReference>
<evidence type="ECO:0000256" key="6">
    <source>
        <dbReference type="ARBA" id="ARBA00022777"/>
    </source>
</evidence>
<feature type="region of interest" description="Disordered" evidence="9">
    <location>
        <begin position="307"/>
        <end position="419"/>
    </location>
</feature>
<feature type="domain" description="Signal transduction histidine kinase subgroup 3 dimerisation and phosphoacceptor" evidence="11">
    <location>
        <begin position="164"/>
        <end position="228"/>
    </location>
</feature>
<keyword evidence="10" id="KW-0812">Transmembrane</keyword>
<evidence type="ECO:0000313" key="14">
    <source>
        <dbReference type="Proteomes" id="UP000612282"/>
    </source>
</evidence>
<keyword evidence="8" id="KW-0902">Two-component regulatory system</keyword>
<keyword evidence="10" id="KW-1133">Transmembrane helix</keyword>
<feature type="transmembrane region" description="Helical" evidence="10">
    <location>
        <begin position="111"/>
        <end position="132"/>
    </location>
</feature>
<dbReference type="Pfam" id="PF07730">
    <property type="entry name" value="HisKA_3"/>
    <property type="match status" value="1"/>
</dbReference>